<dbReference type="InterPro" id="IPR003599">
    <property type="entry name" value="Ig_sub"/>
</dbReference>
<feature type="region of interest" description="Disordered" evidence="14">
    <location>
        <begin position="148"/>
        <end position="197"/>
    </location>
</feature>
<feature type="chain" id="PRO_5036530125" description="Netrin receptor UNC5" evidence="13">
    <location>
        <begin position="21"/>
        <end position="1175"/>
    </location>
</feature>
<keyword evidence="4 13" id="KW-0812">Transmembrane</keyword>
<dbReference type="SMART" id="SM00209">
    <property type="entry name" value="TSP1"/>
    <property type="match status" value="2"/>
</dbReference>
<evidence type="ECO:0000256" key="2">
    <source>
        <dbReference type="ARBA" id="ARBA00009844"/>
    </source>
</evidence>
<feature type="compositionally biased region" description="Low complexity" evidence="14">
    <location>
        <begin position="855"/>
        <end position="867"/>
    </location>
</feature>
<dbReference type="PANTHER" id="PTHR12582">
    <property type="entry name" value="NETRIN RECEPTOR UNC5"/>
    <property type="match status" value="1"/>
</dbReference>
<evidence type="ECO:0000256" key="7">
    <source>
        <dbReference type="ARBA" id="ARBA00022989"/>
    </source>
</evidence>
<dbReference type="GO" id="GO:0005042">
    <property type="term" value="F:netrin receptor activity"/>
    <property type="evidence" value="ECO:0007669"/>
    <property type="project" value="UniProtKB-UniRule"/>
</dbReference>
<dbReference type="InterPro" id="IPR057755">
    <property type="entry name" value="UNC5A-D-like_N"/>
</dbReference>
<dbReference type="InterPro" id="IPR037936">
    <property type="entry name" value="UNC5A-D"/>
</dbReference>
<dbReference type="InterPro" id="IPR036179">
    <property type="entry name" value="Ig-like_dom_sf"/>
</dbReference>
<dbReference type="GO" id="GO:0008045">
    <property type="term" value="P:motor neuron axon guidance"/>
    <property type="evidence" value="ECO:0007669"/>
    <property type="project" value="TreeGrafter"/>
</dbReference>
<dbReference type="InterPro" id="IPR033772">
    <property type="entry name" value="UPA"/>
</dbReference>
<dbReference type="InterPro" id="IPR000884">
    <property type="entry name" value="TSP1_rpt"/>
</dbReference>
<accession>A0A6I8TSB9</accession>
<evidence type="ECO:0000256" key="9">
    <source>
        <dbReference type="ARBA" id="ARBA00023157"/>
    </source>
</evidence>
<evidence type="ECO:0000313" key="16">
    <source>
        <dbReference type="Proteomes" id="UP000008820"/>
    </source>
</evidence>
<keyword evidence="9" id="KW-1015">Disulfide bond</keyword>
<evidence type="ECO:0000256" key="13">
    <source>
        <dbReference type="RuleBase" id="RU367033"/>
    </source>
</evidence>
<sequence>MKVSYKLSHFLNLYFIFATATTLWTEAAKQSLTTTSTNSSGIDGDAEQHLPVTPSTGTKVGGVRSVGLKSTSTPPLPPVLAASLTVRDKSGLERDPKPVNHHFSSSSSILSNAKGSSSTLSGGSEGEPSSSKSRSKVNFNILYESSGRARLSGVEEPSEEAEGGVTRNNEPELSVSKQQSGSEDEDEYDYGDGRGDNYEDDKIINPAALDNFYDKSLNGGGGSLLGGSRFGHTATTKADYNDEDEYSNEGDDIDEDSYGEGGDILPVDGAFESFGKIGGETEVKSDSSLPYFLVEPQSTHVIRNKPAILKCKAANALQVHFKCSGSNKPPPSVEESHVDPHSGVHYQEVTATISRDLVYEYFGKAPFKCECHAWSPRGKTISQPASIVVAYLKKNFVLPAPKLRAEAGTKLEIKCTAPKGYPKPQITWLKNNFTLTGSSPLLTFSSEGNILISAVKLQDIGNYTCVAENIAGKRTSEPIELIVYVNGGWSQWSAWLECRCPGKPAQGRKRTRTCSDPIPLYGGLPCVGPNQQKTLDCDTCPEDTQIITPNGFEDNTFVRRWSAWSTWSGCTSKCVQVRRRVCRTQNLEFYDKTLVKHHQQLAALMDDRTTIEQDDGGGAGSTSSGFGCPGKDIQSIVCRGGECKIDETASDWIFYLGLGFIVTLCITFFVFLVHIRHRQKIPTYSISRTAPDQHTYTHEFQKKLTHNSNIMPDINIRVNNYEYSNGSTMEAPKIPGQNVPLLLPRSISTEHHYDEPQFASSYSKPIDGKIHEKANLYHQQQQKHPQLYHQQHLYHQQQIHQHPSASPVPNATSSLKSIGQQQQQQQKQATLQSQQQSAPPSQKSGAGGGGGQYISTESLNSNTNTSNSTYAVATTESMDTSSSNEAMYKSNSMRQVVTSDGGWLELDHLQTSLSIPEGALPEALKINVFLAVMYDSKDTILVENQITHISPTIVCGPAKSSFSKPLILKVPHCAEDISNWKISLFYKEEVTNCWKKIASSENDVPSPQAYIQLDLKNAYIMTRKLGKYILGGENLSPEVTVMKRLKIFMFGPSRKPETDFNIRVYILEDYPSSLEHCSIIESRMGYFMIGQSSPFHFLNNKENLVLRINCSGGWTSKQDTATQRIPFNHVWKNMSILHCEFMLQKVVNEIPCLRVELAAEQENGSKVLITSVAFS</sequence>
<dbReference type="Gene3D" id="2.60.40.10">
    <property type="entry name" value="Immunoglobulins"/>
    <property type="match status" value="2"/>
</dbReference>
<keyword evidence="7 13" id="KW-1133">Transmembrane helix</keyword>
<dbReference type="PROSITE" id="PS51145">
    <property type="entry name" value="ZU5"/>
    <property type="match status" value="1"/>
</dbReference>
<dbReference type="SMART" id="SM00409">
    <property type="entry name" value="IG"/>
    <property type="match status" value="1"/>
</dbReference>
<evidence type="ECO:0000313" key="15">
    <source>
        <dbReference type="EnsemblMetazoa" id="AAEL024884-PA"/>
    </source>
</evidence>
<dbReference type="Pfam" id="PF17217">
    <property type="entry name" value="UPA"/>
    <property type="match status" value="1"/>
</dbReference>
<evidence type="ECO:0000256" key="11">
    <source>
        <dbReference type="ARBA" id="ARBA00023180"/>
    </source>
</evidence>
<dbReference type="SMART" id="SM00408">
    <property type="entry name" value="IGc2"/>
    <property type="match status" value="1"/>
</dbReference>
<comment type="similarity">
    <text evidence="2 13">Belongs to the unc-5 family.</text>
</comment>
<feature type="region of interest" description="Disordered" evidence="14">
    <location>
        <begin position="34"/>
        <end position="79"/>
    </location>
</feature>
<dbReference type="SMART" id="SM00218">
    <property type="entry name" value="ZU5"/>
    <property type="match status" value="1"/>
</dbReference>
<evidence type="ECO:0000256" key="6">
    <source>
        <dbReference type="ARBA" id="ARBA00022737"/>
    </source>
</evidence>
<dbReference type="Pfam" id="PF13927">
    <property type="entry name" value="Ig_3"/>
    <property type="match status" value="1"/>
</dbReference>
<evidence type="ECO:0000256" key="3">
    <source>
        <dbReference type="ARBA" id="ARBA00022473"/>
    </source>
</evidence>
<evidence type="ECO:0000256" key="12">
    <source>
        <dbReference type="ARBA" id="ARBA00023319"/>
    </source>
</evidence>
<dbReference type="EnsemblMetazoa" id="AAEL024884-RA">
    <property type="protein sequence ID" value="AAEL024884-PA"/>
    <property type="gene ID" value="AAEL024884"/>
</dbReference>
<feature type="signal peptide" evidence="13">
    <location>
        <begin position="1"/>
        <end position="20"/>
    </location>
</feature>
<keyword evidence="10 13" id="KW-0675">Receptor</keyword>
<evidence type="ECO:0000256" key="1">
    <source>
        <dbReference type="ARBA" id="ARBA00004479"/>
    </source>
</evidence>
<keyword evidence="16" id="KW-1185">Reference proteome</keyword>
<feature type="compositionally biased region" description="Low complexity" evidence="14">
    <location>
        <begin position="104"/>
        <end position="132"/>
    </location>
</feature>
<reference evidence="15 16" key="1">
    <citation type="submission" date="2017-06" db="EMBL/GenBank/DDBJ databases">
        <title>Aedes aegypti genome working group (AGWG) sequencing and assembly.</title>
        <authorList>
            <consortium name="Aedes aegypti Genome Working Group (AGWG)"/>
            <person name="Matthews B.J."/>
        </authorList>
    </citation>
    <scope>NUCLEOTIDE SEQUENCE [LARGE SCALE GENOMIC DNA]</scope>
    <source>
        <strain evidence="15 16">LVP_AGWG</strain>
    </source>
</reference>
<keyword evidence="6" id="KW-0677">Repeat</keyword>
<proteinExistence type="inferred from homology"/>
<name>A0A6I8TSB9_AEDAE</name>
<feature type="compositionally biased region" description="Low complexity" evidence="14">
    <location>
        <begin position="813"/>
        <end position="844"/>
    </location>
</feature>
<dbReference type="Proteomes" id="UP000008820">
    <property type="component" value="Chromosome 2"/>
</dbReference>
<dbReference type="InParanoid" id="A0A6I8TSB9"/>
<dbReference type="GO" id="GO:0005886">
    <property type="term" value="C:plasma membrane"/>
    <property type="evidence" value="ECO:0007669"/>
    <property type="project" value="UniProtKB-SubCell"/>
</dbReference>
<dbReference type="InterPro" id="IPR013783">
    <property type="entry name" value="Ig-like_fold"/>
</dbReference>
<organism evidence="15 16">
    <name type="scientific">Aedes aegypti</name>
    <name type="common">Yellowfever mosquito</name>
    <name type="synonym">Culex aegypti</name>
    <dbReference type="NCBI Taxonomy" id="7159"/>
    <lineage>
        <taxon>Eukaryota</taxon>
        <taxon>Metazoa</taxon>
        <taxon>Ecdysozoa</taxon>
        <taxon>Arthropoda</taxon>
        <taxon>Hexapoda</taxon>
        <taxon>Insecta</taxon>
        <taxon>Pterygota</taxon>
        <taxon>Neoptera</taxon>
        <taxon>Endopterygota</taxon>
        <taxon>Diptera</taxon>
        <taxon>Nematocera</taxon>
        <taxon>Culicoidea</taxon>
        <taxon>Culicidae</taxon>
        <taxon>Culicinae</taxon>
        <taxon>Aedini</taxon>
        <taxon>Aedes</taxon>
        <taxon>Stegomyia</taxon>
    </lineage>
</organism>
<dbReference type="Pfam" id="PF25609">
    <property type="entry name" value="Unc5_NetrinR_N"/>
    <property type="match status" value="1"/>
</dbReference>
<protein>
    <recommendedName>
        <fullName evidence="13">Netrin receptor UNC5</fullName>
    </recommendedName>
</protein>
<dbReference type="InterPro" id="IPR007110">
    <property type="entry name" value="Ig-like_dom"/>
</dbReference>
<dbReference type="OrthoDB" id="5973910at2759"/>
<dbReference type="PROSITE" id="PS50835">
    <property type="entry name" value="IG_LIKE"/>
    <property type="match status" value="1"/>
</dbReference>
<reference evidence="15" key="2">
    <citation type="submission" date="2020-05" db="UniProtKB">
        <authorList>
            <consortium name="EnsemblMetazoa"/>
        </authorList>
    </citation>
    <scope>IDENTIFICATION</scope>
    <source>
        <strain evidence="15">LVP_AGWG</strain>
    </source>
</reference>
<keyword evidence="8 13" id="KW-0472">Membrane</keyword>
<feature type="region of interest" description="Disordered" evidence="14">
    <location>
        <begin position="792"/>
        <end position="867"/>
    </location>
</feature>
<dbReference type="SUPFAM" id="SSF48726">
    <property type="entry name" value="Immunoglobulin"/>
    <property type="match status" value="1"/>
</dbReference>
<feature type="region of interest" description="Disordered" evidence="14">
    <location>
        <begin position="91"/>
        <end position="135"/>
    </location>
</feature>
<dbReference type="InterPro" id="IPR000906">
    <property type="entry name" value="ZU5_dom"/>
</dbReference>
<comment type="function">
    <text evidence="13">Receptor for netrin required for axon guidance. Mediates axon repulsion of neuronal growth cones in the developing nervous system upon ligand binding.</text>
</comment>
<dbReference type="Gene3D" id="2.20.100.10">
    <property type="entry name" value="Thrombospondin type-1 (TSP1) repeat"/>
    <property type="match status" value="1"/>
</dbReference>
<evidence type="ECO:0000256" key="5">
    <source>
        <dbReference type="ARBA" id="ARBA00022729"/>
    </source>
</evidence>
<keyword evidence="12 13" id="KW-0393">Immunoglobulin domain</keyword>
<evidence type="ECO:0000256" key="10">
    <source>
        <dbReference type="ARBA" id="ARBA00023170"/>
    </source>
</evidence>
<evidence type="ECO:0000256" key="14">
    <source>
        <dbReference type="SAM" id="MobiDB-lite"/>
    </source>
</evidence>
<evidence type="ECO:0000256" key="4">
    <source>
        <dbReference type="ARBA" id="ARBA00022692"/>
    </source>
</evidence>
<dbReference type="SUPFAM" id="SSF82895">
    <property type="entry name" value="TSP-1 type 1 repeat"/>
    <property type="match status" value="1"/>
</dbReference>
<evidence type="ECO:0000256" key="8">
    <source>
        <dbReference type="ARBA" id="ARBA00023136"/>
    </source>
</evidence>
<feature type="compositionally biased region" description="Low complexity" evidence="14">
    <location>
        <begin position="792"/>
        <end position="802"/>
    </location>
</feature>
<dbReference type="FunFam" id="2.20.100.10:FF:000021">
    <property type="entry name" value="semaphorin-5B isoform X1"/>
    <property type="match status" value="1"/>
</dbReference>
<dbReference type="InterPro" id="IPR003598">
    <property type="entry name" value="Ig_sub2"/>
</dbReference>
<dbReference type="Pfam" id="PF00791">
    <property type="entry name" value="ZU5"/>
    <property type="match status" value="1"/>
</dbReference>
<dbReference type="Gene3D" id="2.60.220.30">
    <property type="match status" value="1"/>
</dbReference>
<feature type="compositionally biased region" description="Polar residues" evidence="14">
    <location>
        <begin position="803"/>
        <end position="812"/>
    </location>
</feature>
<feature type="transmembrane region" description="Helical" evidence="13">
    <location>
        <begin position="652"/>
        <end position="673"/>
    </location>
</feature>
<dbReference type="PANTHER" id="PTHR12582:SF47">
    <property type="entry name" value="NETRIN RECEPTOR UNC-5"/>
    <property type="match status" value="1"/>
</dbReference>
<dbReference type="AlphaFoldDB" id="A0A6I8TSB9"/>
<dbReference type="PROSITE" id="PS50092">
    <property type="entry name" value="TSP1"/>
    <property type="match status" value="2"/>
</dbReference>
<dbReference type="InterPro" id="IPR036383">
    <property type="entry name" value="TSP1_rpt_sf"/>
</dbReference>
<keyword evidence="11" id="KW-0325">Glycoprotein</keyword>
<keyword evidence="5 13" id="KW-0732">Signal</keyword>
<gene>
    <name evidence="15" type="primary">5568887</name>
</gene>
<comment type="subcellular location">
    <subcellularLocation>
        <location evidence="13">Cell membrane</location>
        <topology evidence="13">Single-pass type I membrane protein</topology>
    </subcellularLocation>
    <subcellularLocation>
        <location evidence="1">Membrane</location>
        <topology evidence="1">Single-pass type I membrane protein</topology>
    </subcellularLocation>
</comment>
<keyword evidence="3 13" id="KW-0217">Developmental protein</keyword>